<dbReference type="Gene3D" id="3.40.50.80">
    <property type="entry name" value="Nucleotide-binding domain of ferredoxin-NADP reductase (FNR) module"/>
    <property type="match status" value="1"/>
</dbReference>
<evidence type="ECO:0000256" key="2">
    <source>
        <dbReference type="ARBA" id="ARBA00022630"/>
    </source>
</evidence>
<dbReference type="Gene3D" id="3.10.20.30">
    <property type="match status" value="1"/>
</dbReference>
<keyword evidence="5" id="KW-0560">Oxidoreductase</keyword>
<dbReference type="PROSITE" id="PS51085">
    <property type="entry name" value="2FE2S_FER_2"/>
    <property type="match status" value="1"/>
</dbReference>
<dbReference type="InterPro" id="IPR017927">
    <property type="entry name" value="FAD-bd_FR_type"/>
</dbReference>
<dbReference type="CDD" id="cd06185">
    <property type="entry name" value="PDR_like"/>
    <property type="match status" value="1"/>
</dbReference>
<protein>
    <submittedName>
        <fullName evidence="10">PDR/VanB family oxidoreductase</fullName>
    </submittedName>
</protein>
<dbReference type="PANTHER" id="PTHR47354">
    <property type="entry name" value="NADH OXIDOREDUCTASE HCR"/>
    <property type="match status" value="1"/>
</dbReference>
<dbReference type="PRINTS" id="PR00409">
    <property type="entry name" value="PHDIOXRDTASE"/>
</dbReference>
<evidence type="ECO:0000256" key="6">
    <source>
        <dbReference type="ARBA" id="ARBA00023004"/>
    </source>
</evidence>
<dbReference type="SUPFAM" id="SSF52343">
    <property type="entry name" value="Ferredoxin reductase-like, C-terminal NADP-linked domain"/>
    <property type="match status" value="1"/>
</dbReference>
<evidence type="ECO:0000256" key="4">
    <source>
        <dbReference type="ARBA" id="ARBA00022723"/>
    </source>
</evidence>
<dbReference type="InterPro" id="IPR036010">
    <property type="entry name" value="2Fe-2S_ferredoxin-like_sf"/>
</dbReference>
<dbReference type="CDD" id="cd00207">
    <property type="entry name" value="fer2"/>
    <property type="match status" value="1"/>
</dbReference>
<keyword evidence="11" id="KW-1185">Reference proteome</keyword>
<dbReference type="InterPro" id="IPR050415">
    <property type="entry name" value="MRET"/>
</dbReference>
<evidence type="ECO:0000256" key="1">
    <source>
        <dbReference type="ARBA" id="ARBA00001974"/>
    </source>
</evidence>
<keyword evidence="3" id="KW-0001">2Fe-2S</keyword>
<feature type="domain" description="2Fe-2S ferredoxin-type" evidence="8">
    <location>
        <begin position="234"/>
        <end position="321"/>
    </location>
</feature>
<keyword evidence="2" id="KW-0285">Flavoprotein</keyword>
<dbReference type="InterPro" id="IPR006058">
    <property type="entry name" value="2Fe2S_fd_BS"/>
</dbReference>
<accession>A0ABW0BM10</accession>
<proteinExistence type="predicted"/>
<sequence>MTQPAATLMSEFETEVTVSRIDHPAEGVSLLTLTDPASGHLPPWTPGAHIDLLLGADLVRQYSLCSSPAASDTYQVAVLLTPDSRGGSAAVHALGEGSRLTIRGPRNHFPLVASKGYVFLAGGIGITPILPMIEEAEAAGADWQLHYGGRSRASMAFTDHLEKYGDRVHLVPQEEAGVLDLGTILGTPADDTLVYCCGPEPLLAAVEERCTSWPAHALHLERFSAKPREDGDNSDFELVLQRSGITLQVPAETTVFDAMRNAGVSVLGSCLEGICGTCEQIVLEGEVDHRDSVLDEEEQEANECMMVCVSRARSTRLVLDA</sequence>
<dbReference type="InterPro" id="IPR012675">
    <property type="entry name" value="Beta-grasp_dom_sf"/>
</dbReference>
<dbReference type="PROSITE" id="PS51384">
    <property type="entry name" value="FAD_FR"/>
    <property type="match status" value="1"/>
</dbReference>
<feature type="domain" description="FAD-binding FR-type" evidence="9">
    <location>
        <begin position="11"/>
        <end position="112"/>
    </location>
</feature>
<dbReference type="InterPro" id="IPR017938">
    <property type="entry name" value="Riboflavin_synthase-like_b-brl"/>
</dbReference>
<comment type="caution">
    <text evidence="10">The sequence shown here is derived from an EMBL/GenBank/DDBJ whole genome shotgun (WGS) entry which is preliminary data.</text>
</comment>
<name>A0ABW0BM10_9ACTN</name>
<evidence type="ECO:0000313" key="10">
    <source>
        <dbReference type="EMBL" id="MFC5177977.1"/>
    </source>
</evidence>
<gene>
    <name evidence="10" type="ORF">ACFPGP_14940</name>
</gene>
<dbReference type="Gene3D" id="2.40.30.10">
    <property type="entry name" value="Translation factors"/>
    <property type="match status" value="1"/>
</dbReference>
<comment type="cofactor">
    <cofactor evidence="1">
        <name>FAD</name>
        <dbReference type="ChEBI" id="CHEBI:57692"/>
    </cofactor>
</comment>
<dbReference type="SUPFAM" id="SSF63380">
    <property type="entry name" value="Riboflavin synthase domain-like"/>
    <property type="match status" value="1"/>
</dbReference>
<organism evidence="10 11">
    <name type="scientific">Nocardioides taihuensis</name>
    <dbReference type="NCBI Taxonomy" id="1835606"/>
    <lineage>
        <taxon>Bacteria</taxon>
        <taxon>Bacillati</taxon>
        <taxon>Actinomycetota</taxon>
        <taxon>Actinomycetes</taxon>
        <taxon>Propionibacteriales</taxon>
        <taxon>Nocardioidaceae</taxon>
        <taxon>Nocardioides</taxon>
    </lineage>
</organism>
<dbReference type="InterPro" id="IPR039261">
    <property type="entry name" value="FNR_nucleotide-bd"/>
</dbReference>
<evidence type="ECO:0000259" key="9">
    <source>
        <dbReference type="PROSITE" id="PS51384"/>
    </source>
</evidence>
<evidence type="ECO:0000259" key="8">
    <source>
        <dbReference type="PROSITE" id="PS51085"/>
    </source>
</evidence>
<dbReference type="EMBL" id="JBHSKD010000018">
    <property type="protein sequence ID" value="MFC5177977.1"/>
    <property type="molecule type" value="Genomic_DNA"/>
</dbReference>
<dbReference type="Pfam" id="PF00111">
    <property type="entry name" value="Fer2"/>
    <property type="match status" value="1"/>
</dbReference>
<dbReference type="Proteomes" id="UP001596087">
    <property type="component" value="Unassembled WGS sequence"/>
</dbReference>
<dbReference type="PROSITE" id="PS00197">
    <property type="entry name" value="2FE2S_FER_1"/>
    <property type="match status" value="1"/>
</dbReference>
<keyword evidence="7" id="KW-0411">Iron-sulfur</keyword>
<dbReference type="PANTHER" id="PTHR47354:SF1">
    <property type="entry name" value="CARNITINE MONOOXYGENASE REDUCTASE SUBUNIT"/>
    <property type="match status" value="1"/>
</dbReference>
<evidence type="ECO:0000256" key="5">
    <source>
        <dbReference type="ARBA" id="ARBA00023002"/>
    </source>
</evidence>
<dbReference type="RefSeq" id="WP_378591455.1">
    <property type="nucleotide sequence ID" value="NZ_JBHSKD010000018.1"/>
</dbReference>
<reference evidence="11" key="1">
    <citation type="journal article" date="2019" name="Int. J. Syst. Evol. Microbiol.">
        <title>The Global Catalogue of Microorganisms (GCM) 10K type strain sequencing project: providing services to taxonomists for standard genome sequencing and annotation.</title>
        <authorList>
            <consortium name="The Broad Institute Genomics Platform"/>
            <consortium name="The Broad Institute Genome Sequencing Center for Infectious Disease"/>
            <person name="Wu L."/>
            <person name="Ma J."/>
        </authorList>
    </citation>
    <scope>NUCLEOTIDE SEQUENCE [LARGE SCALE GENOMIC DNA]</scope>
    <source>
        <strain evidence="11">DFY41</strain>
    </source>
</reference>
<evidence type="ECO:0000256" key="3">
    <source>
        <dbReference type="ARBA" id="ARBA00022714"/>
    </source>
</evidence>
<keyword evidence="6" id="KW-0408">Iron</keyword>
<dbReference type="SUPFAM" id="SSF54292">
    <property type="entry name" value="2Fe-2S ferredoxin-like"/>
    <property type="match status" value="1"/>
</dbReference>
<evidence type="ECO:0000256" key="7">
    <source>
        <dbReference type="ARBA" id="ARBA00023014"/>
    </source>
</evidence>
<keyword evidence="4" id="KW-0479">Metal-binding</keyword>
<dbReference type="InterPro" id="IPR001041">
    <property type="entry name" value="2Fe-2S_ferredoxin-type"/>
</dbReference>
<evidence type="ECO:0000313" key="11">
    <source>
        <dbReference type="Proteomes" id="UP001596087"/>
    </source>
</evidence>